<dbReference type="EMBL" id="LR796466">
    <property type="protein sequence ID" value="CAB4146687.1"/>
    <property type="molecule type" value="Genomic_DNA"/>
</dbReference>
<feature type="region of interest" description="Disordered" evidence="1">
    <location>
        <begin position="199"/>
        <end position="220"/>
    </location>
</feature>
<name>A0A6J5MM13_9CAUD</name>
<dbReference type="InterPro" id="IPR058915">
    <property type="entry name" value="AcrVA2-like"/>
</dbReference>
<dbReference type="Pfam" id="PF26125">
    <property type="entry name" value="AcrVA2-like"/>
    <property type="match status" value="1"/>
</dbReference>
<organism evidence="2">
    <name type="scientific">uncultured Caudovirales phage</name>
    <dbReference type="NCBI Taxonomy" id="2100421"/>
    <lineage>
        <taxon>Viruses</taxon>
        <taxon>Duplodnaviria</taxon>
        <taxon>Heunggongvirae</taxon>
        <taxon>Uroviricota</taxon>
        <taxon>Caudoviricetes</taxon>
        <taxon>Peduoviridae</taxon>
        <taxon>Maltschvirus</taxon>
        <taxon>Maltschvirus maltsch</taxon>
    </lineage>
</organism>
<evidence type="ECO:0000256" key="1">
    <source>
        <dbReference type="SAM" id="MobiDB-lite"/>
    </source>
</evidence>
<evidence type="ECO:0000313" key="2">
    <source>
        <dbReference type="EMBL" id="CAB4146687.1"/>
    </source>
</evidence>
<reference evidence="2" key="1">
    <citation type="submission" date="2020-04" db="EMBL/GenBank/DDBJ databases">
        <authorList>
            <person name="Chiriac C."/>
            <person name="Salcher M."/>
            <person name="Ghai R."/>
            <person name="Kavagutti S V."/>
        </authorList>
    </citation>
    <scope>NUCLEOTIDE SEQUENCE</scope>
</reference>
<protein>
    <submittedName>
        <fullName evidence="2">Uncharacterized protein</fullName>
    </submittedName>
</protein>
<gene>
    <name evidence="2" type="ORF">UFOVP500_51</name>
</gene>
<accession>A0A6J5MM13</accession>
<proteinExistence type="predicted"/>
<sequence length="258" mass="29826">MKPELFIIENETVAAMNIFEINKTFSAMAEAGVAGLPVNKLMIAFDPKIYTGDFYEDDDEGKTTELMIEFMKNMPDYWLAIQIEYMDQPMKLLDRNFLEEMKHLTDAQLEKCVGMVRFHQGWIHRRNFKMLTELVLVEKKQEQEGFGSIMRTLLVLLATKNAQKDRVENKPNSSSAKHRNASKHFGYTTTIRIGKITENCKSGGTGSPMRPHLRRGHVRNQPYGEGRREIKQIFIAPVFINADKEYVESQRLAYKIRA</sequence>